<dbReference type="Proteomes" id="UP000719412">
    <property type="component" value="Unassembled WGS sequence"/>
</dbReference>
<reference evidence="1" key="1">
    <citation type="journal article" date="2020" name="J Insects Food Feed">
        <title>The yellow mealworm (Tenebrio molitor) genome: a resource for the emerging insects as food and feed industry.</title>
        <authorList>
            <person name="Eriksson T."/>
            <person name="Andere A."/>
            <person name="Kelstrup H."/>
            <person name="Emery V."/>
            <person name="Picard C."/>
        </authorList>
    </citation>
    <scope>NUCLEOTIDE SEQUENCE</scope>
    <source>
        <strain evidence="1">Stoneville</strain>
        <tissue evidence="1">Whole head</tissue>
    </source>
</reference>
<dbReference type="Gene3D" id="3.15.10.30">
    <property type="entry name" value="Haemolymph juvenile hormone binding protein"/>
    <property type="match status" value="1"/>
</dbReference>
<name>A0A8J6LA40_TENMO</name>
<protein>
    <submittedName>
        <fullName evidence="1">Uncharacterized protein</fullName>
    </submittedName>
</protein>
<accession>A0A8J6LA40</accession>
<keyword evidence="2" id="KW-1185">Reference proteome</keyword>
<dbReference type="Pfam" id="PF06585">
    <property type="entry name" value="JHBP"/>
    <property type="match status" value="1"/>
</dbReference>
<gene>
    <name evidence="1" type="ORF">GEV33_009035</name>
</gene>
<proteinExistence type="predicted"/>
<dbReference type="InterPro" id="IPR038606">
    <property type="entry name" value="To_sf"/>
</dbReference>
<comment type="caution">
    <text evidence="1">The sequence shown here is derived from an EMBL/GenBank/DDBJ whole genome shotgun (WGS) entry which is preliminary data.</text>
</comment>
<evidence type="ECO:0000313" key="2">
    <source>
        <dbReference type="Proteomes" id="UP000719412"/>
    </source>
</evidence>
<reference evidence="1" key="2">
    <citation type="submission" date="2021-08" db="EMBL/GenBank/DDBJ databases">
        <authorList>
            <person name="Eriksson T."/>
        </authorList>
    </citation>
    <scope>NUCLEOTIDE SEQUENCE</scope>
    <source>
        <strain evidence="1">Stoneville</strain>
        <tissue evidence="1">Whole head</tissue>
    </source>
</reference>
<dbReference type="AlphaFoldDB" id="A0A8J6LA40"/>
<sequence length="509" mass="58593">MFSAELPSEMKQLLIEVAPNFDENLKRAFRNEAVRLQRKQNTNRHVHHLDDVLMSVDDTKIELRNLKFRWIPDFRIGDMSCDLPMSCLDLSLNLGNLRIEGEYEANNTTLRRWLPVSHVGRIVIGFSNVKANGKVGLLLKQDSFVPQNYDIKYEPTDVVVRVSYHVDGDNEVENEITNSDIEATLGKTVWVQLTEILSNLLHKQLGEVVVEFSVTELLMDRDEEYREYIREQASRANKLLDSLLCSAKDYLVAKPLRTVATPPFDVVFKGKVSGVQQGTFSTGEGFLQDLATLTRLHSFSLYEDKNKLTIYGGISLRDFKHGYEDYQGEYEETKVNGSIRGAVYKNQIFVKITVKKEGERCSTQLDSVQVNVSTISNLAMNERRQTFRVHRTPLPAITALFDQTDFTSARFKLDYSGFIIINLNKTDPFLVNLNPKSTLSVQKLRKLKSDERSRYDPDRSTADGSTFFHTPYFLRFYHIHCTIQQIEANKCEYFRFHILKLPNTLAIMR</sequence>
<evidence type="ECO:0000313" key="1">
    <source>
        <dbReference type="EMBL" id="KAH0813755.1"/>
    </source>
</evidence>
<dbReference type="EMBL" id="JABDTM020024965">
    <property type="protein sequence ID" value="KAH0813755.1"/>
    <property type="molecule type" value="Genomic_DNA"/>
</dbReference>
<dbReference type="InterPro" id="IPR010562">
    <property type="entry name" value="Haemolymph_juvenile_hormone-bd"/>
</dbReference>
<organism evidence="1 2">
    <name type="scientific">Tenebrio molitor</name>
    <name type="common">Yellow mealworm beetle</name>
    <dbReference type="NCBI Taxonomy" id="7067"/>
    <lineage>
        <taxon>Eukaryota</taxon>
        <taxon>Metazoa</taxon>
        <taxon>Ecdysozoa</taxon>
        <taxon>Arthropoda</taxon>
        <taxon>Hexapoda</taxon>
        <taxon>Insecta</taxon>
        <taxon>Pterygota</taxon>
        <taxon>Neoptera</taxon>
        <taxon>Endopterygota</taxon>
        <taxon>Coleoptera</taxon>
        <taxon>Polyphaga</taxon>
        <taxon>Cucujiformia</taxon>
        <taxon>Tenebrionidae</taxon>
        <taxon>Tenebrio</taxon>
    </lineage>
</organism>